<dbReference type="PANTHER" id="PTHR43162:SF1">
    <property type="entry name" value="PRESTALK A DIFFERENTIATION PROTEIN A"/>
    <property type="match status" value="1"/>
</dbReference>
<dbReference type="PANTHER" id="PTHR43162">
    <property type="match status" value="1"/>
</dbReference>
<dbReference type="EMBL" id="CP029194">
    <property type="protein sequence ID" value="QES25044.1"/>
    <property type="molecule type" value="Genomic_DNA"/>
</dbReference>
<dbReference type="Pfam" id="PF05368">
    <property type="entry name" value="NmrA"/>
    <property type="match status" value="1"/>
</dbReference>
<evidence type="ECO:0000259" key="1">
    <source>
        <dbReference type="Pfam" id="PF05368"/>
    </source>
</evidence>
<dbReference type="RefSeq" id="WP_150275160.1">
    <property type="nucleotide sequence ID" value="NZ_CP029194.1"/>
</dbReference>
<dbReference type="OrthoDB" id="116343at2"/>
<feature type="domain" description="NmrA-like" evidence="1">
    <location>
        <begin position="3"/>
        <end position="97"/>
    </location>
</feature>
<proteinExistence type="predicted"/>
<dbReference type="Gene3D" id="3.40.50.720">
    <property type="entry name" value="NAD(P)-binding Rossmann-like Domain"/>
    <property type="match status" value="1"/>
</dbReference>
<dbReference type="SUPFAM" id="SSF51735">
    <property type="entry name" value="NAD(P)-binding Rossmann-fold domains"/>
    <property type="match status" value="1"/>
</dbReference>
<evidence type="ECO:0000313" key="2">
    <source>
        <dbReference type="EMBL" id="QES25044.1"/>
    </source>
</evidence>
<reference evidence="2 3" key="1">
    <citation type="submission" date="2018-05" db="EMBL/GenBank/DDBJ databases">
        <title>Streptomyces venezuelae.</title>
        <authorList>
            <person name="Kim W."/>
            <person name="Lee N."/>
            <person name="Cho B.-K."/>
        </authorList>
    </citation>
    <scope>NUCLEOTIDE SEQUENCE [LARGE SCALE GENOMIC DNA]</scope>
    <source>
        <strain evidence="2 3">ATCC 15068</strain>
    </source>
</reference>
<dbReference type="InterPro" id="IPR051604">
    <property type="entry name" value="Ergot_Alk_Oxidoreductase"/>
</dbReference>
<dbReference type="InterPro" id="IPR008030">
    <property type="entry name" value="NmrA-like"/>
</dbReference>
<accession>A0A5P2B3R1</accession>
<dbReference type="InterPro" id="IPR036291">
    <property type="entry name" value="NAD(P)-bd_dom_sf"/>
</dbReference>
<dbReference type="Proteomes" id="UP000324106">
    <property type="component" value="Chromosome"/>
</dbReference>
<organism evidence="2 3">
    <name type="scientific">Streptomyces venezuelae</name>
    <dbReference type="NCBI Taxonomy" id="54571"/>
    <lineage>
        <taxon>Bacteria</taxon>
        <taxon>Bacillati</taxon>
        <taxon>Actinomycetota</taxon>
        <taxon>Actinomycetes</taxon>
        <taxon>Kitasatosporales</taxon>
        <taxon>Streptomycetaceae</taxon>
        <taxon>Streptomyces</taxon>
    </lineage>
</organism>
<sequence length="271" mass="28537">MTFLVAGATGTVGRQVVAALRDAGAPVRALTRRPGAATFGPGVEVVGGDLTDVSSLASALHGVTALHLINFGGDDYAPLENGGELVAVIESAGVRRVTMLAGWSESTLEPAVRASGLAWTTVAPTEIMANALEWADEVRLGRVERPYGDSRTAMVHEGDIGAVAATVLLEDGHAGAEYLLTGPERISLREKIAALGSAVDRKVEFVELTPDQARVAMRAQGVPEHMIDFQLEVFADPPAEYNTPNGVVEKVTGRPARTFAQWAQQNAAAFR</sequence>
<dbReference type="AlphaFoldDB" id="A0A5P2B3R1"/>
<evidence type="ECO:0000313" key="3">
    <source>
        <dbReference type="Proteomes" id="UP000324106"/>
    </source>
</evidence>
<dbReference type="Gene3D" id="3.90.25.10">
    <property type="entry name" value="UDP-galactose 4-epimerase, domain 1"/>
    <property type="match status" value="1"/>
</dbReference>
<protein>
    <submittedName>
        <fullName evidence="2">Hydroxylase</fullName>
    </submittedName>
</protein>
<name>A0A5P2B3R1_STRVZ</name>
<gene>
    <name evidence="2" type="ORF">DEJ46_38245</name>
</gene>